<evidence type="ECO:0000313" key="2">
    <source>
        <dbReference type="Proteomes" id="UP000085678"/>
    </source>
</evidence>
<name>A0A1S3IF08_LINAN</name>
<gene>
    <name evidence="3" type="primary">LOC106163728</name>
</gene>
<dbReference type="InterPro" id="IPR000884">
    <property type="entry name" value="TSP1_rpt"/>
</dbReference>
<dbReference type="Pfam" id="PF00090">
    <property type="entry name" value="TSP_1"/>
    <property type="match status" value="1"/>
</dbReference>
<protein>
    <submittedName>
        <fullName evidence="3">Properdin</fullName>
    </submittedName>
</protein>
<keyword evidence="2" id="KW-1185">Reference proteome</keyword>
<dbReference type="SMART" id="SM00209">
    <property type="entry name" value="TSP1"/>
    <property type="match status" value="1"/>
</dbReference>
<dbReference type="GeneID" id="106163728"/>
<reference evidence="3" key="1">
    <citation type="submission" date="2025-08" db="UniProtKB">
        <authorList>
            <consortium name="RefSeq"/>
        </authorList>
    </citation>
    <scope>IDENTIFICATION</scope>
    <source>
        <tissue evidence="3">Gonads</tissue>
    </source>
</reference>
<dbReference type="Gene3D" id="2.20.100.10">
    <property type="entry name" value="Thrombospondin type-1 (TSP1) repeat"/>
    <property type="match status" value="1"/>
</dbReference>
<sequence length="156" mass="18041">MEFCRCLLSLIALLALVRGEPVGICDPHRLIPQFLRDSSNRCLFHQCEYQGTRYLRSRAVECPPCYLVPHHYGHRIPDNHYPCQVRNCLAICDRSRPGSWTEWSHWGRCSVTCGEGTTWRVRHCVGGSALDCPGNLRERRRCYKGDCNELVDKDFD</sequence>
<feature type="chain" id="PRO_5010366736" evidence="1">
    <location>
        <begin position="20"/>
        <end position="156"/>
    </location>
</feature>
<dbReference type="RefSeq" id="XP_013396850.1">
    <property type="nucleotide sequence ID" value="XM_013541396.1"/>
</dbReference>
<proteinExistence type="predicted"/>
<dbReference type="OrthoDB" id="5973910at2759"/>
<evidence type="ECO:0000256" key="1">
    <source>
        <dbReference type="SAM" id="SignalP"/>
    </source>
</evidence>
<keyword evidence="1" id="KW-0732">Signal</keyword>
<dbReference type="InterPro" id="IPR036383">
    <property type="entry name" value="TSP1_rpt_sf"/>
</dbReference>
<dbReference type="PROSITE" id="PS50092">
    <property type="entry name" value="TSP1"/>
    <property type="match status" value="1"/>
</dbReference>
<feature type="signal peptide" evidence="1">
    <location>
        <begin position="1"/>
        <end position="19"/>
    </location>
</feature>
<dbReference type="SUPFAM" id="SSF82895">
    <property type="entry name" value="TSP-1 type 1 repeat"/>
    <property type="match status" value="1"/>
</dbReference>
<dbReference type="AlphaFoldDB" id="A0A1S3IF08"/>
<evidence type="ECO:0000313" key="3">
    <source>
        <dbReference type="RefSeq" id="XP_013396850.1"/>
    </source>
</evidence>
<dbReference type="KEGG" id="lak:106163728"/>
<organism evidence="2 3">
    <name type="scientific">Lingula anatina</name>
    <name type="common">Brachiopod</name>
    <name type="synonym">Lingula unguis</name>
    <dbReference type="NCBI Taxonomy" id="7574"/>
    <lineage>
        <taxon>Eukaryota</taxon>
        <taxon>Metazoa</taxon>
        <taxon>Spiralia</taxon>
        <taxon>Lophotrochozoa</taxon>
        <taxon>Brachiopoda</taxon>
        <taxon>Linguliformea</taxon>
        <taxon>Lingulata</taxon>
        <taxon>Lingulida</taxon>
        <taxon>Linguloidea</taxon>
        <taxon>Lingulidae</taxon>
        <taxon>Lingula</taxon>
    </lineage>
</organism>
<dbReference type="InParanoid" id="A0A1S3IF08"/>
<dbReference type="Proteomes" id="UP000085678">
    <property type="component" value="Unplaced"/>
</dbReference>
<accession>A0A1S3IF08</accession>